<reference evidence="3 4" key="1">
    <citation type="submission" date="2021-04" db="EMBL/GenBank/DDBJ databases">
        <authorList>
            <person name="Bliznina A."/>
        </authorList>
    </citation>
    <scope>NUCLEOTIDE SEQUENCE [LARGE SCALE GENOMIC DNA]</scope>
</reference>
<evidence type="ECO:0000313" key="4">
    <source>
        <dbReference type="Proteomes" id="UP001158576"/>
    </source>
</evidence>
<dbReference type="InterPro" id="IPR002172">
    <property type="entry name" value="LDrepeatLR_classA_rpt"/>
</dbReference>
<dbReference type="EMBL" id="OU015568">
    <property type="protein sequence ID" value="CAG5085348.1"/>
    <property type="molecule type" value="Genomic_DNA"/>
</dbReference>
<dbReference type="PANTHER" id="PTHR24652">
    <property type="entry name" value="LOW-DENSITY LIPOPROTEIN RECEPTOR CLASS A DOMAIN-CONTAINING PROTEIN 2"/>
    <property type="match status" value="1"/>
</dbReference>
<keyword evidence="1 2" id="KW-1015">Disulfide bond</keyword>
<proteinExistence type="predicted"/>
<evidence type="ECO:0000313" key="3">
    <source>
        <dbReference type="EMBL" id="CAG5085348.1"/>
    </source>
</evidence>
<name>A0ABN7RT44_OIKDI</name>
<feature type="disulfide bond" evidence="2">
    <location>
        <begin position="138"/>
        <end position="156"/>
    </location>
</feature>
<feature type="disulfide bond" evidence="2">
    <location>
        <begin position="131"/>
        <end position="143"/>
    </location>
</feature>
<dbReference type="CDD" id="cd00112">
    <property type="entry name" value="LDLa"/>
    <property type="match status" value="1"/>
</dbReference>
<dbReference type="SUPFAM" id="SSF57424">
    <property type="entry name" value="LDL receptor-like module"/>
    <property type="match status" value="1"/>
</dbReference>
<dbReference type="SMART" id="SM00192">
    <property type="entry name" value="LDLa"/>
    <property type="match status" value="1"/>
</dbReference>
<accession>A0ABN7RT44</accession>
<dbReference type="PROSITE" id="PS01209">
    <property type="entry name" value="LDLRA_1"/>
    <property type="match status" value="1"/>
</dbReference>
<dbReference type="Proteomes" id="UP001158576">
    <property type="component" value="Chromosome PAR"/>
</dbReference>
<evidence type="ECO:0000256" key="1">
    <source>
        <dbReference type="ARBA" id="ARBA00023157"/>
    </source>
</evidence>
<dbReference type="InterPro" id="IPR023415">
    <property type="entry name" value="LDLR_class-A_CS"/>
</dbReference>
<dbReference type="InterPro" id="IPR042333">
    <property type="entry name" value="LRAD2/Mig-13-like"/>
</dbReference>
<protein>
    <submittedName>
        <fullName evidence="3">Oidioi.mRNA.OKI2018_I69.PAR.g10871.t1.cds</fullName>
    </submittedName>
</protein>
<comment type="caution">
    <text evidence="2">Lacks conserved residue(s) required for the propagation of feature annotation.</text>
</comment>
<gene>
    <name evidence="3" type="ORF">OKIOD_LOCUS2429</name>
</gene>
<dbReference type="Gene3D" id="4.10.400.10">
    <property type="entry name" value="Low-density Lipoprotein Receptor"/>
    <property type="match status" value="1"/>
</dbReference>
<sequence length="221" mass="24400">MLDLSGLNGESLITWGEEFRSHNDSGMYFFDEKNIDCQVGIIAPSESAMFMLKIISISGEQECGSFVRFHLGTQVSGPSATPKLCTDKNDGQLLILPSDKILIRLKTDDTPLIDAQFQLTAYELSGADHKCHEGLFSCDSGKCIHEDFLCDGKNQCPGEETDELAENCPVKIAPPVAMNNKSKAGGLILALLLSIRNQGRRNTIWRFMKLLVINHKTAQIH</sequence>
<dbReference type="PROSITE" id="PS50068">
    <property type="entry name" value="LDLRA_2"/>
    <property type="match status" value="1"/>
</dbReference>
<evidence type="ECO:0000256" key="2">
    <source>
        <dbReference type="PROSITE-ProRule" id="PRU00124"/>
    </source>
</evidence>
<dbReference type="InterPro" id="IPR036055">
    <property type="entry name" value="LDL_receptor-like_sf"/>
</dbReference>
<keyword evidence="4" id="KW-1185">Reference proteome</keyword>
<organism evidence="3 4">
    <name type="scientific">Oikopleura dioica</name>
    <name type="common">Tunicate</name>
    <dbReference type="NCBI Taxonomy" id="34765"/>
    <lineage>
        <taxon>Eukaryota</taxon>
        <taxon>Metazoa</taxon>
        <taxon>Chordata</taxon>
        <taxon>Tunicata</taxon>
        <taxon>Appendicularia</taxon>
        <taxon>Copelata</taxon>
        <taxon>Oikopleuridae</taxon>
        <taxon>Oikopleura</taxon>
    </lineage>
</organism>
<dbReference type="Pfam" id="PF00057">
    <property type="entry name" value="Ldl_recept_a"/>
    <property type="match status" value="1"/>
</dbReference>